<dbReference type="Proteomes" id="UP000293912">
    <property type="component" value="Chromosome"/>
</dbReference>
<sequence length="266" mass="27818">MFEAGLDQAAGLRAHTLRQGPALLAVASPAQPALAYELLCHLSAQLKAQGRLPVILDGTATETAERRSGDGSHPGLLHALNDPAISGLGHAADGHEWLVMPAAQGLRALQRTALTAGGTVALSRLLAPFTSGTLLLFFAPAHELSPLCSDLQARVVVPVLPHPQAAIDAYGAVKLLHMAGARPVLAPMASADPGQAPDTVLATVCDCADRHLGLDLERWSEPVWAACAQEHALTRPQRLDTFHGLRDNRFAATGPSPVGAMPSLWS</sequence>
<evidence type="ECO:0000313" key="1">
    <source>
        <dbReference type="EMBL" id="QBM30035.1"/>
    </source>
</evidence>
<keyword evidence="2" id="KW-1185">Reference proteome</keyword>
<dbReference type="EMBL" id="CP037867">
    <property type="protein sequence ID" value="QBM30035.1"/>
    <property type="molecule type" value="Genomic_DNA"/>
</dbReference>
<evidence type="ECO:0000313" key="2">
    <source>
        <dbReference type="Proteomes" id="UP000293912"/>
    </source>
</evidence>
<organism evidence="1 2">
    <name type="scientific">Hydrogenophaga pseudoflava</name>
    <name type="common">Pseudomonas carboxydoflava</name>
    <dbReference type="NCBI Taxonomy" id="47421"/>
    <lineage>
        <taxon>Bacteria</taxon>
        <taxon>Pseudomonadati</taxon>
        <taxon>Pseudomonadota</taxon>
        <taxon>Betaproteobacteria</taxon>
        <taxon>Burkholderiales</taxon>
        <taxon>Comamonadaceae</taxon>
        <taxon>Hydrogenophaga</taxon>
    </lineage>
</organism>
<reference evidence="1 2" key="1">
    <citation type="submission" date="2019-03" db="EMBL/GenBank/DDBJ databases">
        <authorList>
            <person name="Sebastian G."/>
            <person name="Baumann P."/>
            <person name="Ruckert C."/>
            <person name="Kalinowski J."/>
            <person name="Nebel B."/>
            <person name="Takors R."/>
            <person name="Blombach B."/>
        </authorList>
    </citation>
    <scope>NUCLEOTIDE SEQUENCE [LARGE SCALE GENOMIC DNA]</scope>
    <source>
        <strain evidence="1 2">DSM 1084</strain>
    </source>
</reference>
<dbReference type="RefSeq" id="WP_133157668.1">
    <property type="nucleotide sequence ID" value="NZ_CP037867.1"/>
</dbReference>
<gene>
    <name evidence="1" type="ORF">HPF_20250</name>
</gene>
<accession>A0A4P6X563</accession>
<dbReference type="AlphaFoldDB" id="A0A4P6X563"/>
<protein>
    <submittedName>
        <fullName evidence="1">Uncharacterized protein</fullName>
    </submittedName>
</protein>
<name>A0A4P6X563_HYDPS</name>
<dbReference type="KEGG" id="hpse:HPF_20250"/>
<proteinExistence type="predicted"/>